<dbReference type="Proteomes" id="UP001235939">
    <property type="component" value="Chromosome 05"/>
</dbReference>
<organism evidence="4 5">
    <name type="scientific">Cordylochernes scorpioides</name>
    <dbReference type="NCBI Taxonomy" id="51811"/>
    <lineage>
        <taxon>Eukaryota</taxon>
        <taxon>Metazoa</taxon>
        <taxon>Ecdysozoa</taxon>
        <taxon>Arthropoda</taxon>
        <taxon>Chelicerata</taxon>
        <taxon>Arachnida</taxon>
        <taxon>Pseudoscorpiones</taxon>
        <taxon>Cheliferoidea</taxon>
        <taxon>Chernetidae</taxon>
        <taxon>Cordylochernes</taxon>
    </lineage>
</organism>
<dbReference type="SUPFAM" id="SSF57756">
    <property type="entry name" value="Retrovirus zinc finger-like domains"/>
    <property type="match status" value="1"/>
</dbReference>
<evidence type="ECO:0000259" key="3">
    <source>
        <dbReference type="PROSITE" id="PS50158"/>
    </source>
</evidence>
<evidence type="ECO:0000313" key="4">
    <source>
        <dbReference type="EMBL" id="UYV68057.1"/>
    </source>
</evidence>
<evidence type="ECO:0000256" key="1">
    <source>
        <dbReference type="PROSITE-ProRule" id="PRU00047"/>
    </source>
</evidence>
<dbReference type="InterPro" id="IPR001878">
    <property type="entry name" value="Znf_CCHC"/>
</dbReference>
<proteinExistence type="predicted"/>
<keyword evidence="1" id="KW-0862">Zinc</keyword>
<dbReference type="InterPro" id="IPR050951">
    <property type="entry name" value="Retrovirus_Pol_polyprotein"/>
</dbReference>
<dbReference type="Gene3D" id="4.10.60.10">
    <property type="entry name" value="Zinc finger, CCHC-type"/>
    <property type="match status" value="1"/>
</dbReference>
<feature type="domain" description="CCHC-type" evidence="3">
    <location>
        <begin position="54"/>
        <end position="70"/>
    </location>
</feature>
<dbReference type="PANTHER" id="PTHR37984:SF5">
    <property type="entry name" value="PROTEIN NYNRIN-LIKE"/>
    <property type="match status" value="1"/>
</dbReference>
<dbReference type="Pfam" id="PF22936">
    <property type="entry name" value="Pol_BBD"/>
    <property type="match status" value="1"/>
</dbReference>
<evidence type="ECO:0000256" key="2">
    <source>
        <dbReference type="SAM" id="MobiDB-lite"/>
    </source>
</evidence>
<dbReference type="InterPro" id="IPR054722">
    <property type="entry name" value="PolX-like_BBD"/>
</dbReference>
<name>A0ABY6KJS8_9ARAC</name>
<feature type="region of interest" description="Disordered" evidence="2">
    <location>
        <begin position="1"/>
        <end position="31"/>
    </location>
</feature>
<keyword evidence="1" id="KW-0479">Metal-binding</keyword>
<evidence type="ECO:0000313" key="5">
    <source>
        <dbReference type="Proteomes" id="UP001235939"/>
    </source>
</evidence>
<dbReference type="PANTHER" id="PTHR37984">
    <property type="entry name" value="PROTEIN CBG26694"/>
    <property type="match status" value="1"/>
</dbReference>
<dbReference type="PROSITE" id="PS50158">
    <property type="entry name" value="ZF_CCHC"/>
    <property type="match status" value="1"/>
</dbReference>
<dbReference type="InterPro" id="IPR036875">
    <property type="entry name" value="Znf_CCHC_sf"/>
</dbReference>
<keyword evidence="5" id="KW-1185">Reference proteome</keyword>
<keyword evidence="1" id="KW-0863">Zinc-finger</keyword>
<dbReference type="EMBL" id="CP092867">
    <property type="protein sequence ID" value="UYV68057.1"/>
    <property type="molecule type" value="Genomic_DNA"/>
</dbReference>
<accession>A0ABY6KJS8</accession>
<sequence length="464" mass="52406">MVNQVRFNSRKLSPKQQQHPSGKKEKSAKTRTRCPKCGGFTHREGQACRAEGKRCNLCSKTGHFANSCPDKQAKTAKVKAVSELDEEIGFLLGVSAVEDSSNLDDDESECRRRWTAEIQVNGKQVKFKLDSQADVTCVPLCLFKTIMGQQRLVESNIGLRAAEFSELQTVGMFVSTLRNGSYEIKERIKVIRRLSEPLLSRRACELLNLARRIEVVATKIDPIKEYPKKIKTHRLDSWSVDRPLENGCSPAELLMGSGLRTTLPIAPEDLSPGLVDSRTLKRREERRRRDMKSRYDRRCGAGDMEELVKNEKTPAVDYPSGDSDDGQIRTRSGRIVKPVDRLHSEQTGNSHNEKAANCLIAKNQEKSEQEWIIDCGATSHMTSCFELLKNSENKERKIILADETQIESKAIGNVKIKTKEENLLILKDVLFVPQIKGNLLSVGKLVQDYQRIIFSKDKCTIIDF</sequence>
<gene>
    <name evidence="4" type="ORF">LAZ67_5002933</name>
</gene>
<reference evidence="4 5" key="1">
    <citation type="submission" date="2022-01" db="EMBL/GenBank/DDBJ databases">
        <title>A chromosomal length assembly of Cordylochernes scorpioides.</title>
        <authorList>
            <person name="Zeh D."/>
            <person name="Zeh J."/>
        </authorList>
    </citation>
    <scope>NUCLEOTIDE SEQUENCE [LARGE SCALE GENOMIC DNA]</scope>
    <source>
        <strain evidence="4">IN4F17</strain>
        <tissue evidence="4">Whole Body</tissue>
    </source>
</reference>
<protein>
    <recommendedName>
        <fullName evidence="3">CCHC-type domain-containing protein</fullName>
    </recommendedName>
</protein>